<dbReference type="EC" id="3.2.1.8" evidence="7"/>
<keyword evidence="11" id="KW-1185">Reference proteome</keyword>
<feature type="signal peptide" evidence="8">
    <location>
        <begin position="1"/>
        <end position="15"/>
    </location>
</feature>
<sequence>MKSAALILLPQLALAMPAALEARQAAQSLHDAFVAAGKQFFGTATDQGLLQSGTNAAIIQANFGQVTGENSMKWQSLENTRGTYTWSGADFLADWATENNKLIRGHTLVWHSQLPAWVEAITDAAELTEVIQNHVSTVMGRYRGRIAQWDVLNEILAEDGTLRDSVFSRVLGEEFVRIAFEAARAADPAAKLYINDYNLDRANYGKVNGMVSLVTKWVNEGIPIDGIGTQTHLGSGAGSSVQGALEQLATAPVDEITITELDIAGASSADYTAVVEGCLAVSKCVAITVWGVSDADTWRAGEDPLLFDSSFNPKPAYDAILGVL</sequence>
<evidence type="ECO:0000313" key="11">
    <source>
        <dbReference type="Proteomes" id="UP000028045"/>
    </source>
</evidence>
<keyword evidence="4 7" id="KW-0119">Carbohydrate metabolism</keyword>
<dbReference type="Pfam" id="PF00331">
    <property type="entry name" value="Glyco_hydro_10"/>
    <property type="match status" value="1"/>
</dbReference>
<dbReference type="Proteomes" id="UP000028045">
    <property type="component" value="Unassembled WGS sequence"/>
</dbReference>
<evidence type="ECO:0000256" key="2">
    <source>
        <dbReference type="ARBA" id="ARBA00022729"/>
    </source>
</evidence>
<name>A0A084AFT1_STACB</name>
<accession>A0A084AFT1</accession>
<dbReference type="InterPro" id="IPR044846">
    <property type="entry name" value="GH10"/>
</dbReference>
<keyword evidence="2 8" id="KW-0732">Signal</keyword>
<evidence type="ECO:0000256" key="5">
    <source>
        <dbReference type="ARBA" id="ARBA00023295"/>
    </source>
</evidence>
<evidence type="ECO:0000256" key="1">
    <source>
        <dbReference type="ARBA" id="ARBA00007495"/>
    </source>
</evidence>
<evidence type="ECO:0000259" key="9">
    <source>
        <dbReference type="PROSITE" id="PS51760"/>
    </source>
</evidence>
<comment type="catalytic activity">
    <reaction evidence="7">
        <text>Endohydrolysis of (1-&gt;4)-beta-D-xylosidic linkages in xylans.</text>
        <dbReference type="EC" id="3.2.1.8"/>
    </reaction>
</comment>
<dbReference type="GO" id="GO:0031176">
    <property type="term" value="F:endo-1,4-beta-xylanase activity"/>
    <property type="evidence" value="ECO:0007669"/>
    <property type="project" value="UniProtKB-EC"/>
</dbReference>
<evidence type="ECO:0000256" key="7">
    <source>
        <dbReference type="RuleBase" id="RU361174"/>
    </source>
</evidence>
<keyword evidence="3 7" id="KW-0378">Hydrolase</keyword>
<evidence type="ECO:0000256" key="6">
    <source>
        <dbReference type="ARBA" id="ARBA00023326"/>
    </source>
</evidence>
<dbReference type="HOGENOM" id="CLU_020161_2_0_1"/>
<dbReference type="GO" id="GO:0000272">
    <property type="term" value="P:polysaccharide catabolic process"/>
    <property type="evidence" value="ECO:0007669"/>
    <property type="project" value="UniProtKB-KW"/>
</dbReference>
<comment type="similarity">
    <text evidence="1 7">Belongs to the glycosyl hydrolase 10 (cellulase F) family.</text>
</comment>
<dbReference type="PRINTS" id="PR00134">
    <property type="entry name" value="GLHYDRLASE10"/>
</dbReference>
<dbReference type="SUPFAM" id="SSF51445">
    <property type="entry name" value="(Trans)glycosidases"/>
    <property type="match status" value="1"/>
</dbReference>
<dbReference type="SMART" id="SM00633">
    <property type="entry name" value="Glyco_10"/>
    <property type="match status" value="1"/>
</dbReference>
<dbReference type="AlphaFoldDB" id="A0A084AFT1"/>
<dbReference type="PANTHER" id="PTHR31490">
    <property type="entry name" value="GLYCOSYL HYDROLASE"/>
    <property type="match status" value="1"/>
</dbReference>
<dbReference type="InterPro" id="IPR001000">
    <property type="entry name" value="GH10_dom"/>
</dbReference>
<evidence type="ECO:0000256" key="3">
    <source>
        <dbReference type="ARBA" id="ARBA00022801"/>
    </source>
</evidence>
<feature type="chain" id="PRO_5012475123" description="Beta-xylanase" evidence="8">
    <location>
        <begin position="16"/>
        <end position="324"/>
    </location>
</feature>
<dbReference type="EMBL" id="KL648750">
    <property type="protein sequence ID" value="KEY64160.1"/>
    <property type="molecule type" value="Genomic_DNA"/>
</dbReference>
<dbReference type="OrthoDB" id="3055998at2759"/>
<dbReference type="Gene3D" id="3.20.20.80">
    <property type="entry name" value="Glycosidases"/>
    <property type="match status" value="1"/>
</dbReference>
<organism evidence="10 11">
    <name type="scientific">Stachybotrys chartarum (strain CBS 109288 / IBT 7711)</name>
    <name type="common">Toxic black mold</name>
    <name type="synonym">Stilbospora chartarum</name>
    <dbReference type="NCBI Taxonomy" id="1280523"/>
    <lineage>
        <taxon>Eukaryota</taxon>
        <taxon>Fungi</taxon>
        <taxon>Dikarya</taxon>
        <taxon>Ascomycota</taxon>
        <taxon>Pezizomycotina</taxon>
        <taxon>Sordariomycetes</taxon>
        <taxon>Hypocreomycetidae</taxon>
        <taxon>Hypocreales</taxon>
        <taxon>Stachybotryaceae</taxon>
        <taxon>Stachybotrys</taxon>
    </lineage>
</organism>
<protein>
    <recommendedName>
        <fullName evidence="7">Beta-xylanase</fullName>
        <ecNumber evidence="7">3.2.1.8</ecNumber>
    </recommendedName>
</protein>
<dbReference type="PANTHER" id="PTHR31490:SF76">
    <property type="entry name" value="ENDO-1,4-BETA-XYLANASE C"/>
    <property type="match status" value="1"/>
</dbReference>
<dbReference type="PROSITE" id="PS51760">
    <property type="entry name" value="GH10_2"/>
    <property type="match status" value="1"/>
</dbReference>
<reference evidence="10 11" key="1">
    <citation type="journal article" date="2014" name="BMC Genomics">
        <title>Comparative genome sequencing reveals chemotype-specific gene clusters in the toxigenic black mold Stachybotrys.</title>
        <authorList>
            <person name="Semeiks J."/>
            <person name="Borek D."/>
            <person name="Otwinowski Z."/>
            <person name="Grishin N.V."/>
        </authorList>
    </citation>
    <scope>NUCLEOTIDE SEQUENCE [LARGE SCALE GENOMIC DNA]</scope>
    <source>
        <strain evidence="11">CBS 109288 / IBT 7711</strain>
    </source>
</reference>
<gene>
    <name evidence="10" type="ORF">S7711_03453</name>
</gene>
<evidence type="ECO:0000313" key="10">
    <source>
        <dbReference type="EMBL" id="KEY64160.1"/>
    </source>
</evidence>
<feature type="domain" description="GH10" evidence="9">
    <location>
        <begin position="44"/>
        <end position="323"/>
    </location>
</feature>
<keyword evidence="6 7" id="KW-0624">Polysaccharide degradation</keyword>
<evidence type="ECO:0000256" key="8">
    <source>
        <dbReference type="SAM" id="SignalP"/>
    </source>
</evidence>
<keyword evidence="5 7" id="KW-0326">Glycosidase</keyword>
<dbReference type="InterPro" id="IPR017853">
    <property type="entry name" value="GH"/>
</dbReference>
<proteinExistence type="inferred from homology"/>
<evidence type="ECO:0000256" key="4">
    <source>
        <dbReference type="ARBA" id="ARBA00023277"/>
    </source>
</evidence>